<feature type="active site" description="Proton acceptor" evidence="16">
    <location>
        <position position="120"/>
    </location>
</feature>
<evidence type="ECO:0000256" key="11">
    <source>
        <dbReference type="ARBA" id="ARBA00022840"/>
    </source>
</evidence>
<evidence type="ECO:0000256" key="9">
    <source>
        <dbReference type="ARBA" id="ARBA00022741"/>
    </source>
</evidence>
<evidence type="ECO:0000256" key="7">
    <source>
        <dbReference type="ARBA" id="ARBA00022490"/>
    </source>
</evidence>
<evidence type="ECO:0000256" key="14">
    <source>
        <dbReference type="ARBA" id="ARBA00038036"/>
    </source>
</evidence>
<dbReference type="GO" id="GO:0005524">
    <property type="term" value="F:ATP binding"/>
    <property type="evidence" value="ECO:0007669"/>
    <property type="project" value="UniProtKB-UniRule"/>
</dbReference>
<comment type="cofactor">
    <cofactor evidence="16">
        <name>NH4(+)</name>
        <dbReference type="ChEBI" id="CHEBI:28938"/>
    </cofactor>
    <cofactor evidence="16">
        <name>K(+)</name>
        <dbReference type="ChEBI" id="CHEBI:29103"/>
    </cofactor>
    <text evidence="16">A monovalent cation. Ammonium or potassium.</text>
</comment>
<evidence type="ECO:0000256" key="1">
    <source>
        <dbReference type="ARBA" id="ARBA00001206"/>
    </source>
</evidence>
<proteinExistence type="inferred from homology"/>
<dbReference type="PANTHER" id="PTHR34265:SF1">
    <property type="entry name" value="TYPE III PANTOTHENATE KINASE"/>
    <property type="match status" value="1"/>
</dbReference>
<dbReference type="KEGG" id="lto:RGQ30_28660"/>
<reference evidence="17 18" key="1">
    <citation type="submission" date="2023-10" db="EMBL/GenBank/DDBJ databases">
        <title>Complete Genome Sequence of Limnobacter thiooxidans CS-K2T, Isolated from freshwater lake sediments in Bavaria, Germany.</title>
        <authorList>
            <person name="Naruki M."/>
            <person name="Watanabe A."/>
            <person name="Warashina T."/>
            <person name="Morita T."/>
            <person name="Arakawa K."/>
        </authorList>
    </citation>
    <scope>NUCLEOTIDE SEQUENCE [LARGE SCALE GENOMIC DNA]</scope>
    <source>
        <strain evidence="17 18">CS-K2</strain>
    </source>
</reference>
<keyword evidence="13 16" id="KW-0173">Coenzyme A biosynthesis</keyword>
<evidence type="ECO:0000256" key="5">
    <source>
        <dbReference type="ARBA" id="ARBA00011738"/>
    </source>
</evidence>
<gene>
    <name evidence="16" type="primary">coaX</name>
    <name evidence="17" type="ORF">RGQ30_28660</name>
</gene>
<feature type="binding site" evidence="16">
    <location>
        <position position="111"/>
    </location>
    <ligand>
        <name>substrate</name>
    </ligand>
</feature>
<keyword evidence="9 16" id="KW-0547">Nucleotide-binding</keyword>
<evidence type="ECO:0000256" key="6">
    <source>
        <dbReference type="ARBA" id="ARBA00012102"/>
    </source>
</evidence>
<dbReference type="RefSeq" id="WP_130557549.1">
    <property type="nucleotide sequence ID" value="NZ_AP028947.1"/>
</dbReference>
<protein>
    <recommendedName>
        <fullName evidence="15 16">Type III pantothenate kinase</fullName>
        <ecNumber evidence="6 16">2.7.1.33</ecNumber>
    </recommendedName>
    <alternativeName>
        <fullName evidence="16">PanK-III</fullName>
    </alternativeName>
    <alternativeName>
        <fullName evidence="16">Pantothenic acid kinase</fullName>
    </alternativeName>
</protein>
<comment type="pathway">
    <text evidence="4 16">Cofactor biosynthesis; coenzyme A biosynthesis; CoA from (R)-pantothenate: step 1/5.</text>
</comment>
<dbReference type="HAMAP" id="MF_01274">
    <property type="entry name" value="Pantothen_kinase_3"/>
    <property type="match status" value="1"/>
</dbReference>
<dbReference type="GO" id="GO:0004594">
    <property type="term" value="F:pantothenate kinase activity"/>
    <property type="evidence" value="ECO:0007669"/>
    <property type="project" value="UniProtKB-UniRule"/>
</dbReference>
<dbReference type="AlphaFoldDB" id="A0AA86J914"/>
<keyword evidence="12 16" id="KW-0630">Potassium</keyword>
<evidence type="ECO:0000256" key="2">
    <source>
        <dbReference type="ARBA" id="ARBA00001958"/>
    </source>
</evidence>
<evidence type="ECO:0000256" key="15">
    <source>
        <dbReference type="ARBA" id="ARBA00040883"/>
    </source>
</evidence>
<comment type="cofactor">
    <cofactor evidence="2">
        <name>K(+)</name>
        <dbReference type="ChEBI" id="CHEBI:29103"/>
    </cofactor>
</comment>
<dbReference type="Pfam" id="PF03309">
    <property type="entry name" value="Pan_kinase"/>
    <property type="match status" value="1"/>
</dbReference>
<comment type="subcellular location">
    <subcellularLocation>
        <location evidence="3 16">Cytoplasm</location>
    </subcellularLocation>
</comment>
<comment type="subunit">
    <text evidence="5 16">Homodimer.</text>
</comment>
<dbReference type="GO" id="GO:0005737">
    <property type="term" value="C:cytoplasm"/>
    <property type="evidence" value="ECO:0007669"/>
    <property type="project" value="UniProtKB-SubCell"/>
</dbReference>
<sequence>MNQTPVLLCMDAGNTLVKWCLFDNLQQNFSNAMNFSSQPTSELKPFENACTVLGDLLSSVLSDLDNPVAAVLLCNVLGPDFERAVRRLCEQHHVPLHVLSVNTKVPMRSAYENPSQLGKDRWAACLAVSQNSHAQVNLLVSFGTATTVDAVVDQAGWQHLGGFIVPGLHTMFDSLHVNTAELPPVRLGVPASHLDSGFWPGTTQRAIGEGVGRMQAAFVQSLVNQLAHQYEQTPVVWFSGGFAHQMVMYFPQAHLLEHAVFKGLVFDYQCSVQGRS</sequence>
<dbReference type="InterPro" id="IPR004619">
    <property type="entry name" value="Type_III_PanK"/>
</dbReference>
<accession>A0AA86J914</accession>
<evidence type="ECO:0000256" key="10">
    <source>
        <dbReference type="ARBA" id="ARBA00022777"/>
    </source>
</evidence>
<keyword evidence="10 16" id="KW-0418">Kinase</keyword>
<dbReference type="NCBIfam" id="TIGR00671">
    <property type="entry name" value="baf"/>
    <property type="match status" value="1"/>
</dbReference>
<keyword evidence="8 16" id="KW-0808">Transferase</keyword>
<keyword evidence="18" id="KW-1185">Reference proteome</keyword>
<evidence type="ECO:0000256" key="3">
    <source>
        <dbReference type="ARBA" id="ARBA00004496"/>
    </source>
</evidence>
<comment type="caution">
    <text evidence="16">Lacks conserved residue(s) required for the propagation of feature annotation.</text>
</comment>
<keyword evidence="11 16" id="KW-0067">ATP-binding</keyword>
<evidence type="ECO:0000256" key="12">
    <source>
        <dbReference type="ARBA" id="ARBA00022958"/>
    </source>
</evidence>
<evidence type="ECO:0000256" key="4">
    <source>
        <dbReference type="ARBA" id="ARBA00005225"/>
    </source>
</evidence>
<organism evidence="17 18">
    <name type="scientific">Limnobacter thiooxidans</name>
    <dbReference type="NCBI Taxonomy" id="131080"/>
    <lineage>
        <taxon>Bacteria</taxon>
        <taxon>Pseudomonadati</taxon>
        <taxon>Pseudomonadota</taxon>
        <taxon>Betaproteobacteria</taxon>
        <taxon>Burkholderiales</taxon>
        <taxon>Burkholderiaceae</taxon>
        <taxon>Limnobacter</taxon>
    </lineage>
</organism>
<dbReference type="InterPro" id="IPR043129">
    <property type="entry name" value="ATPase_NBD"/>
</dbReference>
<feature type="binding site" evidence="16">
    <location>
        <position position="203"/>
    </location>
    <ligand>
        <name>substrate</name>
    </ligand>
</feature>
<comment type="similarity">
    <text evidence="14 16">Belongs to the type III pantothenate kinase family.</text>
</comment>
<evidence type="ECO:0000256" key="13">
    <source>
        <dbReference type="ARBA" id="ARBA00022993"/>
    </source>
</evidence>
<feature type="binding site" evidence="16">
    <location>
        <begin position="118"/>
        <end position="121"/>
    </location>
    <ligand>
        <name>substrate</name>
    </ligand>
</feature>
<dbReference type="SUPFAM" id="SSF53067">
    <property type="entry name" value="Actin-like ATPase domain"/>
    <property type="match status" value="2"/>
</dbReference>
<dbReference type="Gene3D" id="3.30.420.40">
    <property type="match status" value="2"/>
</dbReference>
<dbReference type="Proteomes" id="UP001329151">
    <property type="component" value="Chromosome"/>
</dbReference>
<evidence type="ECO:0000256" key="8">
    <source>
        <dbReference type="ARBA" id="ARBA00022679"/>
    </source>
</evidence>
<dbReference type="GO" id="GO:0015937">
    <property type="term" value="P:coenzyme A biosynthetic process"/>
    <property type="evidence" value="ECO:0007669"/>
    <property type="project" value="UniProtKB-UniRule"/>
</dbReference>
<dbReference type="CDD" id="cd24015">
    <property type="entry name" value="ASKHA_NBD_PanK-III"/>
    <property type="match status" value="1"/>
</dbReference>
<dbReference type="EMBL" id="AP028947">
    <property type="protein sequence ID" value="BET27365.1"/>
    <property type="molecule type" value="Genomic_DNA"/>
</dbReference>
<feature type="binding site" evidence="16">
    <location>
        <position position="144"/>
    </location>
    <ligand>
        <name>ATP</name>
        <dbReference type="ChEBI" id="CHEBI:30616"/>
    </ligand>
</feature>
<evidence type="ECO:0000313" key="18">
    <source>
        <dbReference type="Proteomes" id="UP001329151"/>
    </source>
</evidence>
<name>A0AA86J914_9BURK</name>
<dbReference type="EC" id="2.7.1.33" evidence="6 16"/>
<comment type="catalytic activity">
    <reaction evidence="1 16">
        <text>(R)-pantothenate + ATP = (R)-4'-phosphopantothenate + ADP + H(+)</text>
        <dbReference type="Rhea" id="RHEA:16373"/>
        <dbReference type="ChEBI" id="CHEBI:10986"/>
        <dbReference type="ChEBI" id="CHEBI:15378"/>
        <dbReference type="ChEBI" id="CHEBI:29032"/>
        <dbReference type="ChEBI" id="CHEBI:30616"/>
        <dbReference type="ChEBI" id="CHEBI:456216"/>
        <dbReference type="EC" id="2.7.1.33"/>
    </reaction>
</comment>
<keyword evidence="7 16" id="KW-0963">Cytoplasm</keyword>
<dbReference type="PANTHER" id="PTHR34265">
    <property type="entry name" value="TYPE III PANTOTHENATE KINASE"/>
    <property type="match status" value="1"/>
</dbReference>
<feature type="binding site" evidence="16">
    <location>
        <begin position="11"/>
        <end position="18"/>
    </location>
    <ligand>
        <name>ATP</name>
        <dbReference type="ChEBI" id="CHEBI:30616"/>
    </ligand>
</feature>
<comment type="function">
    <text evidence="16">Catalyzes the phosphorylation of pantothenate (Pan), the first step in CoA biosynthesis.</text>
</comment>
<evidence type="ECO:0000313" key="17">
    <source>
        <dbReference type="EMBL" id="BET27365.1"/>
    </source>
</evidence>
<evidence type="ECO:0000256" key="16">
    <source>
        <dbReference type="HAMAP-Rule" id="MF_01274"/>
    </source>
</evidence>